<keyword evidence="10 14" id="KW-0804">Transcription</keyword>
<keyword evidence="6 14" id="KW-0949">S-adenosyl-L-methionine</keyword>
<evidence type="ECO:0000256" key="13">
    <source>
        <dbReference type="ARBA" id="ARBA00047770"/>
    </source>
</evidence>
<organism evidence="17 18">
    <name type="scientific">Myxozyma melibiosi</name>
    <dbReference type="NCBI Taxonomy" id="54550"/>
    <lineage>
        <taxon>Eukaryota</taxon>
        <taxon>Fungi</taxon>
        <taxon>Dikarya</taxon>
        <taxon>Ascomycota</taxon>
        <taxon>Saccharomycotina</taxon>
        <taxon>Lipomycetes</taxon>
        <taxon>Lipomycetales</taxon>
        <taxon>Lipomycetaceae</taxon>
        <taxon>Myxozyma</taxon>
    </lineage>
</organism>
<dbReference type="PANTHER" id="PTHR21451:SF0">
    <property type="entry name" value="HISTONE-LYSINE N-METHYLTRANSFERASE, H3 LYSINE-79 SPECIFIC"/>
    <property type="match status" value="1"/>
</dbReference>
<evidence type="ECO:0000256" key="3">
    <source>
        <dbReference type="ARBA" id="ARBA00020987"/>
    </source>
</evidence>
<dbReference type="GeneID" id="90039226"/>
<evidence type="ECO:0000256" key="14">
    <source>
        <dbReference type="PIRNR" id="PIRNR017570"/>
    </source>
</evidence>
<dbReference type="CDD" id="cd02440">
    <property type="entry name" value="AdoMet_MTases"/>
    <property type="match status" value="1"/>
</dbReference>
<evidence type="ECO:0000256" key="8">
    <source>
        <dbReference type="ARBA" id="ARBA00022853"/>
    </source>
</evidence>
<comment type="caution">
    <text evidence="17">The sequence shown here is derived from an EMBL/GenBank/DDBJ whole genome shotgun (WGS) entry which is preliminary data.</text>
</comment>
<dbReference type="InterPro" id="IPR025789">
    <property type="entry name" value="DOT1_dom"/>
</dbReference>
<name>A0ABR1EY47_9ASCO</name>
<keyword evidence="4 14" id="KW-0489">Methyltransferase</keyword>
<evidence type="ECO:0000256" key="15">
    <source>
        <dbReference type="SAM" id="MobiDB-lite"/>
    </source>
</evidence>
<comment type="similarity">
    <text evidence="14">Belongs to the class I-like SAM-binding methyltransferase superfamily. DOT1 family.</text>
</comment>
<dbReference type="InterPro" id="IPR030445">
    <property type="entry name" value="H3-K79_meTrfase"/>
</dbReference>
<feature type="region of interest" description="Disordered" evidence="15">
    <location>
        <begin position="1"/>
        <end position="189"/>
    </location>
</feature>
<evidence type="ECO:0000256" key="12">
    <source>
        <dbReference type="ARBA" id="ARBA00029821"/>
    </source>
</evidence>
<proteinExistence type="inferred from homology"/>
<feature type="compositionally biased region" description="Basic and acidic residues" evidence="15">
    <location>
        <begin position="95"/>
        <end position="142"/>
    </location>
</feature>
<accession>A0ABR1EY47</accession>
<evidence type="ECO:0000256" key="6">
    <source>
        <dbReference type="ARBA" id="ARBA00022691"/>
    </source>
</evidence>
<dbReference type="RefSeq" id="XP_064765567.1">
    <property type="nucleotide sequence ID" value="XM_064913714.1"/>
</dbReference>
<dbReference type="Proteomes" id="UP001498771">
    <property type="component" value="Unassembled WGS sequence"/>
</dbReference>
<keyword evidence="9 14" id="KW-0805">Transcription regulation</keyword>
<dbReference type="Pfam" id="PF08123">
    <property type="entry name" value="DOT1"/>
    <property type="match status" value="1"/>
</dbReference>
<evidence type="ECO:0000256" key="11">
    <source>
        <dbReference type="ARBA" id="ARBA00023242"/>
    </source>
</evidence>
<feature type="domain" description="DOT1" evidence="16">
    <location>
        <begin position="254"/>
        <end position="584"/>
    </location>
</feature>
<evidence type="ECO:0000256" key="7">
    <source>
        <dbReference type="ARBA" id="ARBA00022737"/>
    </source>
</evidence>
<dbReference type="EMBL" id="JBBJBU010000016">
    <property type="protein sequence ID" value="KAK7202534.1"/>
    <property type="molecule type" value="Genomic_DNA"/>
</dbReference>
<comment type="subcellular location">
    <subcellularLocation>
        <location evidence="1 14">Nucleus</location>
    </subcellularLocation>
</comment>
<dbReference type="PIRSF" id="PIRSF017570">
    <property type="entry name" value="Histone_H3-K79_MeTrfase"/>
    <property type="match status" value="1"/>
</dbReference>
<keyword evidence="18" id="KW-1185">Reference proteome</keyword>
<protein>
    <recommendedName>
        <fullName evidence="3 14">Histone-lysine N-methyltransferase, H3 lysine-79 specific</fullName>
        <ecNumber evidence="2 14">2.1.1.360</ecNumber>
    </recommendedName>
    <alternativeName>
        <fullName evidence="12 14">Histone H3-K79 methyltransferase</fullName>
    </alternativeName>
</protein>
<keyword evidence="8 14" id="KW-0156">Chromatin regulator</keyword>
<dbReference type="PROSITE" id="PS51569">
    <property type="entry name" value="DOT1"/>
    <property type="match status" value="1"/>
</dbReference>
<keyword evidence="7" id="KW-0677">Repeat</keyword>
<dbReference type="InterPro" id="IPR021162">
    <property type="entry name" value="Dot1"/>
</dbReference>
<dbReference type="Gene3D" id="3.40.50.150">
    <property type="entry name" value="Vaccinia Virus protein VP39"/>
    <property type="match status" value="1"/>
</dbReference>
<dbReference type="Gene3D" id="1.10.260.170">
    <property type="match status" value="1"/>
</dbReference>
<gene>
    <name evidence="17" type="ORF">BZA70DRAFT_285299</name>
</gene>
<evidence type="ECO:0000256" key="1">
    <source>
        <dbReference type="ARBA" id="ARBA00004123"/>
    </source>
</evidence>
<dbReference type="SUPFAM" id="SSF53335">
    <property type="entry name" value="S-adenosyl-L-methionine-dependent methyltransferases"/>
    <property type="match status" value="1"/>
</dbReference>
<comment type="catalytic activity">
    <reaction evidence="13 14">
        <text>L-lysyl(79)-[histone H3] + 3 S-adenosyl-L-methionine = N(6),N(6),N(6)-trimethyl-L-lysyl(79)-[histone H3] + 3 S-adenosyl-L-homocysteine + 3 H(+)</text>
        <dbReference type="Rhea" id="RHEA:60328"/>
        <dbReference type="Rhea" id="RHEA-COMP:15549"/>
        <dbReference type="Rhea" id="RHEA-COMP:15552"/>
        <dbReference type="ChEBI" id="CHEBI:15378"/>
        <dbReference type="ChEBI" id="CHEBI:29969"/>
        <dbReference type="ChEBI" id="CHEBI:57856"/>
        <dbReference type="ChEBI" id="CHEBI:59789"/>
        <dbReference type="ChEBI" id="CHEBI:61961"/>
        <dbReference type="EC" id="2.1.1.360"/>
    </reaction>
</comment>
<evidence type="ECO:0000256" key="9">
    <source>
        <dbReference type="ARBA" id="ARBA00023015"/>
    </source>
</evidence>
<dbReference type="EC" id="2.1.1.360" evidence="2 14"/>
<reference evidence="17 18" key="1">
    <citation type="submission" date="2024-03" db="EMBL/GenBank/DDBJ databases">
        <title>Genome-scale model development and genomic sequencing of the oleaginous clade Lipomyces.</title>
        <authorList>
            <consortium name="Lawrence Berkeley National Laboratory"/>
            <person name="Czajka J.J."/>
            <person name="Han Y."/>
            <person name="Kim J."/>
            <person name="Mondo S.J."/>
            <person name="Hofstad B.A."/>
            <person name="Robles A."/>
            <person name="Haridas S."/>
            <person name="Riley R."/>
            <person name="LaButti K."/>
            <person name="Pangilinan J."/>
            <person name="Andreopoulos W."/>
            <person name="Lipzen A."/>
            <person name="Yan J."/>
            <person name="Wang M."/>
            <person name="Ng V."/>
            <person name="Grigoriev I.V."/>
            <person name="Spatafora J.W."/>
            <person name="Magnuson J.K."/>
            <person name="Baker S.E."/>
            <person name="Pomraning K.R."/>
        </authorList>
    </citation>
    <scope>NUCLEOTIDE SEQUENCE [LARGE SCALE GENOMIC DNA]</scope>
    <source>
        <strain evidence="17 18">Phaff 52-87</strain>
    </source>
</reference>
<evidence type="ECO:0000256" key="5">
    <source>
        <dbReference type="ARBA" id="ARBA00022679"/>
    </source>
</evidence>
<dbReference type="InterPro" id="IPR029063">
    <property type="entry name" value="SAM-dependent_MTases_sf"/>
</dbReference>
<feature type="compositionally biased region" description="Low complexity" evidence="15">
    <location>
        <begin position="54"/>
        <end position="72"/>
    </location>
</feature>
<evidence type="ECO:0000256" key="4">
    <source>
        <dbReference type="ARBA" id="ARBA00022603"/>
    </source>
</evidence>
<comment type="function">
    <text evidence="14">Histone methyltransferase that specifically trimethylates histone H3 to form H3K79me3. This methylation is required for telomere silencing and for the pachytene checkpoint during the meiotic cell cycle by allowing the recruitment of RAD9 to double strand breaks. Nucleosomes are preferred as substrate compared to free histone.</text>
</comment>
<feature type="compositionally biased region" description="Acidic residues" evidence="15">
    <location>
        <begin position="143"/>
        <end position="177"/>
    </location>
</feature>
<keyword evidence="11 14" id="KW-0539">Nucleus</keyword>
<dbReference type="PANTHER" id="PTHR21451">
    <property type="entry name" value="HISTONE H3 METHYLTRANSFERASE"/>
    <property type="match status" value="1"/>
</dbReference>
<feature type="compositionally biased region" description="Low complexity" evidence="15">
    <location>
        <begin position="1"/>
        <end position="26"/>
    </location>
</feature>
<evidence type="ECO:0000259" key="16">
    <source>
        <dbReference type="PROSITE" id="PS51569"/>
    </source>
</evidence>
<keyword evidence="5 14" id="KW-0808">Transferase</keyword>
<evidence type="ECO:0000256" key="10">
    <source>
        <dbReference type="ARBA" id="ARBA00023163"/>
    </source>
</evidence>
<evidence type="ECO:0000313" key="17">
    <source>
        <dbReference type="EMBL" id="KAK7202534.1"/>
    </source>
</evidence>
<evidence type="ECO:0000256" key="2">
    <source>
        <dbReference type="ARBA" id="ARBA00012190"/>
    </source>
</evidence>
<evidence type="ECO:0000313" key="18">
    <source>
        <dbReference type="Proteomes" id="UP001498771"/>
    </source>
</evidence>
<sequence>MSSFFSSLSKQSSVDTASPSSGNSSSTVLKSTPTGAVRQGRSKDVKYKTVIVTRQVVRAPVQQQPSQSSGRGNYQQEILRRLKKRKKDRVTGNTGEKEKEKEREKEERAERKRAAKSEKSKGGEKKGRKSKAESNKKSKEFITSDDELSDLDEDDIVDDEDDEDEDENDLSGSDDEEQARAKKPKLSPSVAEWKADDSRVLLKETIFEAQTESPQIIHSFDVLSHETAGYTSLFADEEDDFIDLKYPGIADFTERFYLGAPSKDDYDPVAEIANIMQATAQFYLPYDEAQKIHTSDLQDCITRRIKRATKRKSLYAFKTAIEEYNSLVEETFHNAANAEKNKQLITKSLGGSRENMTAFAHEILSEIYGRVVSPHVSELRKYEAFSSNVYGELLPKFVTKIFRELEMDSGSVFVDLGSGVGNCVLQAALELGCRAYGCEMMPRASALATRQENELKERLKLWGVEPGETTLLAGDFVTNEEIGGALENATVLLVNNYAFDAELNNSLVNMFLDLKDGTKIVSLKSFVPPGHKITQHNAESPINLLKVEEREFYSGSVSWTDAPGSYYVSTVDRSRMKKFAEGSASA</sequence>